<evidence type="ECO:0000256" key="3">
    <source>
        <dbReference type="ARBA" id="ARBA00022989"/>
    </source>
</evidence>
<protein>
    <recommendedName>
        <fullName evidence="6">UNC93-like protein MFSD11</fullName>
    </recommendedName>
    <alternativeName>
        <fullName evidence="7">Major facilitator superfamily domain-containing protein 11</fullName>
    </alternativeName>
</protein>
<keyword evidence="10" id="KW-1185">Reference proteome</keyword>
<keyword evidence="2 8" id="KW-0812">Transmembrane</keyword>
<feature type="transmembrane region" description="Helical" evidence="8">
    <location>
        <begin position="26"/>
        <end position="45"/>
    </location>
</feature>
<sequence length="163" mass="17817">MHCTLLHYHCHRSLGFGKLSDRVGRWPIVVAGTAFASLALILIYLNLFKQLWTPTVGAAFAYGFLLGLADSVYNTQTFAALGVLFPGKGPDAFAANFFAKALASALAFYYSPYVALEYQMIVLGVLGVATTVTFIIADRRVRPRSSDCEPLLIDSSPNVQLEY</sequence>
<evidence type="ECO:0000256" key="5">
    <source>
        <dbReference type="ARBA" id="ARBA00023180"/>
    </source>
</evidence>
<dbReference type="Pfam" id="PF05978">
    <property type="entry name" value="UNC-93"/>
    <property type="match status" value="1"/>
</dbReference>
<dbReference type="SUPFAM" id="SSF103473">
    <property type="entry name" value="MFS general substrate transporter"/>
    <property type="match status" value="1"/>
</dbReference>
<evidence type="ECO:0000256" key="2">
    <source>
        <dbReference type="ARBA" id="ARBA00022692"/>
    </source>
</evidence>
<dbReference type="OrthoDB" id="196103at2759"/>
<evidence type="ECO:0000313" key="10">
    <source>
        <dbReference type="Proteomes" id="UP000007799"/>
    </source>
</evidence>
<evidence type="ECO:0000256" key="4">
    <source>
        <dbReference type="ARBA" id="ARBA00023136"/>
    </source>
</evidence>
<reference evidence="9" key="1">
    <citation type="submission" date="2009-08" db="EMBL/GenBank/DDBJ databases">
        <title>Annotation of Salpingoeca rosetta.</title>
        <authorList>
            <consortium name="The Broad Institute Genome Sequencing Platform"/>
            <person name="Russ C."/>
            <person name="Cuomo C."/>
            <person name="Burger G."/>
            <person name="Gray M.W."/>
            <person name="Holland P.W.H."/>
            <person name="King N."/>
            <person name="Lang F.B.F."/>
            <person name="Roger A.J."/>
            <person name="Ruiz-Trillo I."/>
            <person name="Young S.K."/>
            <person name="Zeng Q."/>
            <person name="Gargeya S."/>
            <person name="Alvarado L."/>
            <person name="Berlin A."/>
            <person name="Chapman S.B."/>
            <person name="Chen Z."/>
            <person name="Freedman E."/>
            <person name="Gellesch M."/>
            <person name="Goldberg J."/>
            <person name="Griggs A."/>
            <person name="Gujja S."/>
            <person name="Heilman E."/>
            <person name="Heiman D."/>
            <person name="Howarth C."/>
            <person name="Mehta T."/>
            <person name="Neiman D."/>
            <person name="Pearson M."/>
            <person name="Roberts A."/>
            <person name="Saif S."/>
            <person name="Shea T."/>
            <person name="Shenoy N."/>
            <person name="Sisk P."/>
            <person name="Stolte C."/>
            <person name="Sykes S."/>
            <person name="White J."/>
            <person name="Yandava C."/>
            <person name="Haas B."/>
            <person name="Nusbaum C."/>
            <person name="Birren B."/>
        </authorList>
    </citation>
    <scope>NUCLEOTIDE SEQUENCE [LARGE SCALE GENOMIC DNA]</scope>
    <source>
        <strain evidence="9">ATCC 50818</strain>
    </source>
</reference>
<dbReference type="Gene3D" id="1.20.1250.20">
    <property type="entry name" value="MFS general substrate transporter like domains"/>
    <property type="match status" value="1"/>
</dbReference>
<dbReference type="GO" id="GO:0016020">
    <property type="term" value="C:membrane"/>
    <property type="evidence" value="ECO:0007669"/>
    <property type="project" value="UniProtKB-SubCell"/>
</dbReference>
<dbReference type="eggNOG" id="KOG3098">
    <property type="taxonomic scope" value="Eukaryota"/>
</dbReference>
<dbReference type="RefSeq" id="XP_004992710.1">
    <property type="nucleotide sequence ID" value="XM_004992653.1"/>
</dbReference>
<dbReference type="GeneID" id="16073281"/>
<evidence type="ECO:0000256" key="7">
    <source>
        <dbReference type="ARBA" id="ARBA00041910"/>
    </source>
</evidence>
<feature type="transmembrane region" description="Helical" evidence="8">
    <location>
        <begin position="118"/>
        <end position="137"/>
    </location>
</feature>
<dbReference type="KEGG" id="sre:PTSG_05817"/>
<accession>F2UCV8</accession>
<name>F2UCV8_SALR5</name>
<dbReference type="EMBL" id="GL832969">
    <property type="protein sequence ID" value="EGD74453.1"/>
    <property type="molecule type" value="Genomic_DNA"/>
</dbReference>
<dbReference type="InterPro" id="IPR010291">
    <property type="entry name" value="Ion_channel_UNC-93"/>
</dbReference>
<organism evidence="10">
    <name type="scientific">Salpingoeca rosetta (strain ATCC 50818 / BSB-021)</name>
    <dbReference type="NCBI Taxonomy" id="946362"/>
    <lineage>
        <taxon>Eukaryota</taxon>
        <taxon>Choanoflagellata</taxon>
        <taxon>Craspedida</taxon>
        <taxon>Salpingoecidae</taxon>
        <taxon>Salpingoeca</taxon>
    </lineage>
</organism>
<keyword evidence="4 8" id="KW-0472">Membrane</keyword>
<keyword evidence="5" id="KW-0325">Glycoprotein</keyword>
<dbReference type="PANTHER" id="PTHR23294">
    <property type="entry name" value="ET TRANSLATION PRODUCT-RELATED"/>
    <property type="match status" value="1"/>
</dbReference>
<keyword evidence="3 8" id="KW-1133">Transmembrane helix</keyword>
<comment type="subcellular location">
    <subcellularLocation>
        <location evidence="1">Membrane</location>
        <topology evidence="1">Multi-pass membrane protein</topology>
    </subcellularLocation>
</comment>
<evidence type="ECO:0000313" key="9">
    <source>
        <dbReference type="EMBL" id="EGD74453.1"/>
    </source>
</evidence>
<dbReference type="InterPro" id="IPR036259">
    <property type="entry name" value="MFS_trans_sf"/>
</dbReference>
<dbReference type="AlphaFoldDB" id="F2UCV8"/>
<feature type="transmembrane region" description="Helical" evidence="8">
    <location>
        <begin position="93"/>
        <end position="112"/>
    </location>
</feature>
<evidence type="ECO:0000256" key="6">
    <source>
        <dbReference type="ARBA" id="ARBA00040302"/>
    </source>
</evidence>
<dbReference type="Proteomes" id="UP000007799">
    <property type="component" value="Unassembled WGS sequence"/>
</dbReference>
<gene>
    <name evidence="9" type="ORF">PTSG_05817</name>
</gene>
<evidence type="ECO:0000256" key="8">
    <source>
        <dbReference type="SAM" id="Phobius"/>
    </source>
</evidence>
<proteinExistence type="predicted"/>
<dbReference type="InterPro" id="IPR051617">
    <property type="entry name" value="UNC-93-like_regulator"/>
</dbReference>
<evidence type="ECO:0000256" key="1">
    <source>
        <dbReference type="ARBA" id="ARBA00004141"/>
    </source>
</evidence>
<dbReference type="PANTHER" id="PTHR23294:SF0">
    <property type="entry name" value="UNC93-LIKE PROTEIN MFSD11"/>
    <property type="match status" value="1"/>
</dbReference>
<dbReference type="InParanoid" id="F2UCV8"/>